<evidence type="ECO:0000259" key="1">
    <source>
        <dbReference type="PROSITE" id="PS50181"/>
    </source>
</evidence>
<dbReference type="RefSeq" id="YP_003987057.1">
    <property type="nucleotide sequence ID" value="NC_014649.1"/>
</dbReference>
<dbReference type="InterPro" id="IPR001810">
    <property type="entry name" value="F-box_dom"/>
</dbReference>
<reference evidence="6 7" key="2">
    <citation type="submission" date="2014-10" db="EMBL/GenBank/DDBJ databases">
        <title>Pan-genome analysis of Brazilian lineage A amoebal mimiviruses.</title>
        <authorList>
            <person name="Assis F.L."/>
            <person name="Abrahao J.S."/>
            <person name="Kroon E.G."/>
            <person name="Dornas F.P."/>
            <person name="Andrade K.R."/>
            <person name="Borato P.V.M."/>
            <person name="Pilotto M.R."/>
            <person name="Benamar S."/>
            <person name="LaScola B."/>
            <person name="Colson P."/>
        </authorList>
    </citation>
    <scope>NUCLEOTIDE SEQUENCE [LARGE SCALE GENOMIC DNA]</scope>
    <source>
        <strain evidence="4 7">Amazonia</strain>
        <strain evidence="3 6">Oyster</strain>
    </source>
</reference>
<organismHost>
    <name type="scientific">Acanthamoeba polyphaga</name>
    <name type="common">Amoeba</name>
    <dbReference type="NCBI Taxonomy" id="5757"/>
</organismHost>
<evidence type="ECO:0000313" key="5">
    <source>
        <dbReference type="Proteomes" id="UP000201519"/>
    </source>
</evidence>
<dbReference type="Pfam" id="PF13516">
    <property type="entry name" value="LRR_6"/>
    <property type="match status" value="1"/>
</dbReference>
<gene>
    <name evidence="2" type="primary">R542</name>
</gene>
<feature type="domain" description="F-box" evidence="1">
    <location>
        <begin position="1"/>
        <end position="47"/>
    </location>
</feature>
<dbReference type="InterPro" id="IPR057207">
    <property type="entry name" value="FBXL15_LRR"/>
</dbReference>
<dbReference type="GO" id="GO:0031146">
    <property type="term" value="P:SCF-dependent proteasomal ubiquitin-dependent protein catabolic process"/>
    <property type="evidence" value="ECO:0007669"/>
    <property type="project" value="TreeGrafter"/>
</dbReference>
<dbReference type="EMBL" id="HQ336222">
    <property type="protein sequence ID" value="ADO18695.1"/>
    <property type="molecule type" value="Genomic_DNA"/>
</dbReference>
<dbReference type="EMBL" id="KM982401">
    <property type="protein sequence ID" value="AKI79320.1"/>
    <property type="molecule type" value="Genomic_DNA"/>
</dbReference>
<keyword evidence="5" id="KW-1185">Reference proteome</keyword>
<name>A0A0G2Y0X3_MIMIV</name>
<dbReference type="Gene3D" id="3.80.10.10">
    <property type="entry name" value="Ribonuclease Inhibitor"/>
    <property type="match status" value="3"/>
</dbReference>
<dbReference type="PANTHER" id="PTHR13318">
    <property type="entry name" value="PARTNER OF PAIRED, ISOFORM B-RELATED"/>
    <property type="match status" value="1"/>
</dbReference>
<accession>E3VYW1</accession>
<dbReference type="PANTHER" id="PTHR13318:SF105">
    <property type="entry name" value="F-BOX_LRR-REPEAT PROTEIN 3"/>
    <property type="match status" value="1"/>
</dbReference>
<sequence>MLLNLPYEILLIIFSLIESKKFFKLLSINKEVREFILTMLNQNPKSFSFNLKNCNPKDSIKYLQSVRCLNLSKSTINDDQLKYLSDVYSLNISNCKSITDRGLSFLTQVVKLNVSYNGNITDNGLKNFQRIKKINLCFCGKITDKGIENLVYGKTLNSDEPIPTVINTIRKINLQCCMRITSKCLQHLRRARSINMLYGPQTYNEDLQYIPNIETLKIDGLDVSDKNLTNLKYVKYIFFGRNYPVIFMSHLDKLTKLILPNVPEHIEYIDFNKMPNLVKADLSGCINLLDEQLKGLSKVRKLNLKECYDITDVGLSYLTMVKKINISYCFRITDSGLKYLSNADYVNICGCLKITNEGFFYLKKVPKLVVGYTTLSLYDCMIDGCGDYEYLTISDNTKQLITGKAFHYLENTSQIKIINCNNIIDVDLKSFTNLPTLSKIDLRYCNNITNQGLSALCNIPIVKISNNYQISSKGISYLTNSKKISIESCPKINSFPNLTGLKKLVFKTMGKINMQLIQNLNEYYHIDTIHVYYRDFIDRQHLSSIKINDNIHFISDKF</sequence>
<dbReference type="Proteomes" id="UP000241474">
    <property type="component" value="Segment"/>
</dbReference>
<dbReference type="InterPro" id="IPR006553">
    <property type="entry name" value="Leu-rich_rpt_Cys-con_subtyp"/>
</dbReference>
<dbReference type="SUPFAM" id="SSF52047">
    <property type="entry name" value="RNI-like"/>
    <property type="match status" value="1"/>
</dbReference>
<proteinExistence type="predicted"/>
<dbReference type="GO" id="GO:0019005">
    <property type="term" value="C:SCF ubiquitin ligase complex"/>
    <property type="evidence" value="ECO:0007669"/>
    <property type="project" value="TreeGrafter"/>
</dbReference>
<dbReference type="Proteomes" id="UP000201519">
    <property type="component" value="Segment"/>
</dbReference>
<dbReference type="KEGG" id="vg:9925176"/>
<dbReference type="PROSITE" id="PS50181">
    <property type="entry name" value="FBOX"/>
    <property type="match status" value="1"/>
</dbReference>
<reference evidence="2 5" key="1">
    <citation type="journal article" date="2011" name="Virol. J.">
        <title>Breaking the 1000-gene barrier for Mimivirus using ultra-deep genome and transcriptome sequencing.</title>
        <authorList>
            <person name="Legendre M."/>
            <person name="Santini S."/>
            <person name="Rico A."/>
            <person name="Abergel C."/>
            <person name="Claverie J.M."/>
        </authorList>
    </citation>
    <scope>NUCLEOTIDE SEQUENCE [LARGE SCALE GENOMIC DNA]</scope>
</reference>
<protein>
    <submittedName>
        <fullName evidence="2">Putative F-box/LRR-repeat protein</fullName>
    </submittedName>
</protein>
<evidence type="ECO:0000313" key="6">
    <source>
        <dbReference type="Proteomes" id="UP000241474"/>
    </source>
</evidence>
<dbReference type="GeneID" id="9925176"/>
<dbReference type="InterPro" id="IPR032675">
    <property type="entry name" value="LRR_dom_sf"/>
</dbReference>
<dbReference type="Proteomes" id="UP000274448">
    <property type="component" value="Segment"/>
</dbReference>
<organism evidence="2 5">
    <name type="scientific">Acanthamoeba polyphaga mimivirus</name>
    <name type="common">APMV</name>
    <dbReference type="NCBI Taxonomy" id="212035"/>
    <lineage>
        <taxon>Viruses</taxon>
        <taxon>Varidnaviria</taxon>
        <taxon>Bamfordvirae</taxon>
        <taxon>Nucleocytoviricota</taxon>
        <taxon>Megaviricetes</taxon>
        <taxon>Imitervirales</taxon>
        <taxon>Mimiviridae</taxon>
        <taxon>Megamimivirinae</taxon>
        <taxon>Mimivirus</taxon>
        <taxon>Mimivirus bradfordmassiliense</taxon>
    </lineage>
</organism>
<dbReference type="Pfam" id="PF25372">
    <property type="entry name" value="DUF7885"/>
    <property type="match status" value="1"/>
</dbReference>
<dbReference type="InterPro" id="IPR001611">
    <property type="entry name" value="Leu-rich_rpt"/>
</dbReference>
<dbReference type="SMART" id="SM00367">
    <property type="entry name" value="LRR_CC"/>
    <property type="match status" value="6"/>
</dbReference>
<dbReference type="EMBL" id="KM982403">
    <property type="protein sequence ID" value="AKI81216.1"/>
    <property type="molecule type" value="Genomic_DNA"/>
</dbReference>
<evidence type="ECO:0000313" key="7">
    <source>
        <dbReference type="Proteomes" id="UP000274448"/>
    </source>
</evidence>
<evidence type="ECO:0000313" key="2">
    <source>
        <dbReference type="EMBL" id="ADO18695.1"/>
    </source>
</evidence>
<evidence type="ECO:0000313" key="3">
    <source>
        <dbReference type="EMBL" id="AKI79320.1"/>
    </source>
</evidence>
<evidence type="ECO:0000313" key="4">
    <source>
        <dbReference type="EMBL" id="AKI81216.1"/>
    </source>
</evidence>
<accession>A0A0G2Y0X3</accession>